<evidence type="ECO:0000313" key="3">
    <source>
        <dbReference type="Proteomes" id="UP001331761"/>
    </source>
</evidence>
<dbReference type="AlphaFoldDB" id="A0AAN8EU15"/>
<proteinExistence type="predicted"/>
<protein>
    <submittedName>
        <fullName evidence="2">Uncharacterized protein</fullName>
    </submittedName>
</protein>
<sequence length="113" mass="12837">MGWRKKKNESQSGEGGESEASETHTETGGSSEPSKPEVMPEPKEKPIMPGAVLKPRKQPEWYSLHVLEEERPDLVGPDKKIETKPYGCVLVVRGLRGRRFRMTMAMPYLQNER</sequence>
<feature type="non-terminal residue" evidence="2">
    <location>
        <position position="113"/>
    </location>
</feature>
<name>A0AAN8EU15_TRICO</name>
<evidence type="ECO:0000256" key="1">
    <source>
        <dbReference type="SAM" id="MobiDB-lite"/>
    </source>
</evidence>
<reference evidence="2 3" key="1">
    <citation type="submission" date="2019-10" db="EMBL/GenBank/DDBJ databases">
        <title>Assembly and Annotation for the nematode Trichostrongylus colubriformis.</title>
        <authorList>
            <person name="Martin J."/>
        </authorList>
    </citation>
    <scope>NUCLEOTIDE SEQUENCE [LARGE SCALE GENOMIC DNA]</scope>
    <source>
        <strain evidence="2">G859</strain>
        <tissue evidence="2">Whole worm</tissue>
    </source>
</reference>
<feature type="region of interest" description="Disordered" evidence="1">
    <location>
        <begin position="1"/>
        <end position="55"/>
    </location>
</feature>
<organism evidence="2 3">
    <name type="scientific">Trichostrongylus colubriformis</name>
    <name type="common">Black scour worm</name>
    <dbReference type="NCBI Taxonomy" id="6319"/>
    <lineage>
        <taxon>Eukaryota</taxon>
        <taxon>Metazoa</taxon>
        <taxon>Ecdysozoa</taxon>
        <taxon>Nematoda</taxon>
        <taxon>Chromadorea</taxon>
        <taxon>Rhabditida</taxon>
        <taxon>Rhabditina</taxon>
        <taxon>Rhabditomorpha</taxon>
        <taxon>Strongyloidea</taxon>
        <taxon>Trichostrongylidae</taxon>
        <taxon>Trichostrongylus</taxon>
    </lineage>
</organism>
<keyword evidence="3" id="KW-1185">Reference proteome</keyword>
<gene>
    <name evidence="2" type="ORF">GCK32_001094</name>
</gene>
<comment type="caution">
    <text evidence="2">The sequence shown here is derived from an EMBL/GenBank/DDBJ whole genome shotgun (WGS) entry which is preliminary data.</text>
</comment>
<accession>A0AAN8EU15</accession>
<dbReference type="EMBL" id="WIXE01022787">
    <property type="protein sequence ID" value="KAK5967121.1"/>
    <property type="molecule type" value="Genomic_DNA"/>
</dbReference>
<evidence type="ECO:0000313" key="2">
    <source>
        <dbReference type="EMBL" id="KAK5967121.1"/>
    </source>
</evidence>
<feature type="compositionally biased region" description="Basic and acidic residues" evidence="1">
    <location>
        <begin position="34"/>
        <end position="46"/>
    </location>
</feature>
<dbReference type="Proteomes" id="UP001331761">
    <property type="component" value="Unassembled WGS sequence"/>
</dbReference>